<dbReference type="SMART" id="SM00494">
    <property type="entry name" value="ChtBD2"/>
    <property type="match status" value="3"/>
</dbReference>
<dbReference type="GO" id="GO:0005576">
    <property type="term" value="C:extracellular region"/>
    <property type="evidence" value="ECO:0007669"/>
    <property type="project" value="InterPro"/>
</dbReference>
<feature type="domain" description="Chitin-binding type-2" evidence="3">
    <location>
        <begin position="536"/>
        <end position="587"/>
    </location>
</feature>
<evidence type="ECO:0000259" key="3">
    <source>
        <dbReference type="PROSITE" id="PS50940"/>
    </source>
</evidence>
<dbReference type="InterPro" id="IPR050525">
    <property type="entry name" value="ECM_Assembly_Org"/>
</dbReference>
<evidence type="ECO:0000313" key="5">
    <source>
        <dbReference type="RefSeq" id="XP_022328512.1"/>
    </source>
</evidence>
<organism evidence="4 5">
    <name type="scientific">Crassostrea virginica</name>
    <name type="common">Eastern oyster</name>
    <dbReference type="NCBI Taxonomy" id="6565"/>
    <lineage>
        <taxon>Eukaryota</taxon>
        <taxon>Metazoa</taxon>
        <taxon>Spiralia</taxon>
        <taxon>Lophotrochozoa</taxon>
        <taxon>Mollusca</taxon>
        <taxon>Bivalvia</taxon>
        <taxon>Autobranchia</taxon>
        <taxon>Pteriomorphia</taxon>
        <taxon>Ostreida</taxon>
        <taxon>Ostreoidea</taxon>
        <taxon>Ostreidae</taxon>
        <taxon>Crassostrea</taxon>
    </lineage>
</organism>
<dbReference type="AlphaFoldDB" id="A0A8B8DK31"/>
<evidence type="ECO:0000313" key="4">
    <source>
        <dbReference type="Proteomes" id="UP000694844"/>
    </source>
</evidence>
<dbReference type="InterPro" id="IPR036465">
    <property type="entry name" value="vWFA_dom_sf"/>
</dbReference>
<feature type="domain" description="VWFA" evidence="2">
    <location>
        <begin position="178"/>
        <end position="349"/>
    </location>
</feature>
<dbReference type="PANTHER" id="PTHR24020:SF20">
    <property type="entry name" value="PH DOMAIN-CONTAINING PROTEIN"/>
    <property type="match status" value="1"/>
</dbReference>
<reference evidence="5" key="1">
    <citation type="submission" date="2025-08" db="UniProtKB">
        <authorList>
            <consortium name="RefSeq"/>
        </authorList>
    </citation>
    <scope>IDENTIFICATION</scope>
    <source>
        <tissue evidence="5">Whole sample</tissue>
    </source>
</reference>
<dbReference type="PANTHER" id="PTHR24020">
    <property type="entry name" value="COLLAGEN ALPHA"/>
    <property type="match status" value="1"/>
</dbReference>
<dbReference type="PROSITE" id="PS50234">
    <property type="entry name" value="VWFA"/>
    <property type="match status" value="1"/>
</dbReference>
<dbReference type="Pfam" id="PF01607">
    <property type="entry name" value="CBM_14"/>
    <property type="match status" value="2"/>
</dbReference>
<dbReference type="Gene3D" id="3.40.50.410">
    <property type="entry name" value="von Willebrand factor, type A domain"/>
    <property type="match status" value="1"/>
</dbReference>
<dbReference type="PRINTS" id="PR00453">
    <property type="entry name" value="VWFADOMAIN"/>
</dbReference>
<dbReference type="RefSeq" id="XP_022328512.1">
    <property type="nucleotide sequence ID" value="XM_022472804.1"/>
</dbReference>
<dbReference type="Gene3D" id="2.170.140.10">
    <property type="entry name" value="Chitin binding domain"/>
    <property type="match status" value="3"/>
</dbReference>
<feature type="domain" description="Chitin-binding type-2" evidence="3">
    <location>
        <begin position="667"/>
        <end position="725"/>
    </location>
</feature>
<dbReference type="InterPro" id="IPR036508">
    <property type="entry name" value="Chitin-bd_dom_sf"/>
</dbReference>
<gene>
    <name evidence="5" type="primary">LOC111127579</name>
</gene>
<protein>
    <submittedName>
        <fullName evidence="5">Uncharacterized protein LOC111127579</fullName>
    </submittedName>
</protein>
<evidence type="ECO:0000256" key="1">
    <source>
        <dbReference type="SAM" id="SignalP"/>
    </source>
</evidence>
<keyword evidence="4" id="KW-1185">Reference proteome</keyword>
<proteinExistence type="predicted"/>
<dbReference type="GeneID" id="111127579"/>
<evidence type="ECO:0000259" key="2">
    <source>
        <dbReference type="PROSITE" id="PS50234"/>
    </source>
</evidence>
<dbReference type="InterPro" id="IPR002557">
    <property type="entry name" value="Chitin-bd_dom"/>
</dbReference>
<accession>A0A8B8DK31</accession>
<feature type="signal peptide" evidence="1">
    <location>
        <begin position="1"/>
        <end position="16"/>
    </location>
</feature>
<dbReference type="InterPro" id="IPR002035">
    <property type="entry name" value="VWF_A"/>
</dbReference>
<dbReference type="CDD" id="cd01450">
    <property type="entry name" value="vWFA_subfamily_ECM"/>
    <property type="match status" value="1"/>
</dbReference>
<sequence>MFLLVLCLVSLNVCYSAVDRTREDRATGADIVQAVIDKIRENCIYPNDRLFLRRLAYVESRDGAKLDTFRPNYYGGIWQVSESDFNLTKNTFMLREQYELILQKLNINWEYVHWNDLTKPLYSGLAASLVLQRRFGDNTPGVLDRQAEIWKNYYHPEQPSSYFIYHVQTLPVDDCQIDIGFILDESGSIGSLDFQTMLNFVKNVTDKFTIGPKEVEVALLTFDSFASVEFSFGTYNNHADLHSAIDNARYTGGGTNIASGIRLAREAVFRNASRHGSTKVGLVITDGCSNILDTVREAQYAKDEGIVLFALGIGSICHAELEGMASDPNCTHVFHLTGFSDIDSLIYEIQKAACRAPVIVGPQDGNKNGTGGPSGQTVITQALSPNKTETKPISVHTPTTNDTDTQQVMQVKVNCGIVHVYMSYDNPHPSSALYSDKLTATDGHPAVLALEKTVDGRPLYMTFVGTQLPAEAADLKNCSDAHFETTFMSVNKSGIEIVCRENGNERECTKLDFLLHEKYKNYLCSSSTGISEAPVSNPCTEEAIRNNQLFHPHPYDYTKFIKCDYQHKMYITQCPNGERYHQGSHSCGSTLTSINGDKTPLDTDLTNPCNHQTVSNQEFFYVYIKDNSKFIHCDVWGNAWVMDCQDGLIWNQQSHACVEDHSHPDLSNPCTQEMLENGITMFPHPDPHKYIHCDGGLNQWVQSCVPGTVFDFTTQNCVWENANLG</sequence>
<feature type="chain" id="PRO_5034049673" evidence="1">
    <location>
        <begin position="17"/>
        <end position="725"/>
    </location>
</feature>
<dbReference type="SMART" id="SM00327">
    <property type="entry name" value="VWA"/>
    <property type="match status" value="1"/>
</dbReference>
<dbReference type="OrthoDB" id="6126019at2759"/>
<dbReference type="GO" id="GO:0008061">
    <property type="term" value="F:chitin binding"/>
    <property type="evidence" value="ECO:0007669"/>
    <property type="project" value="InterPro"/>
</dbReference>
<dbReference type="Proteomes" id="UP000694844">
    <property type="component" value="Chromosome 3"/>
</dbReference>
<name>A0A8B8DK31_CRAVI</name>
<dbReference type="Pfam" id="PF00092">
    <property type="entry name" value="VWA"/>
    <property type="match status" value="1"/>
</dbReference>
<keyword evidence="1" id="KW-0732">Signal</keyword>
<dbReference type="PROSITE" id="PS50940">
    <property type="entry name" value="CHIT_BIND_II"/>
    <property type="match status" value="2"/>
</dbReference>
<dbReference type="KEGG" id="cvn:111127579"/>
<dbReference type="SUPFAM" id="SSF57625">
    <property type="entry name" value="Invertebrate chitin-binding proteins"/>
    <property type="match status" value="3"/>
</dbReference>
<dbReference type="SUPFAM" id="SSF53300">
    <property type="entry name" value="vWA-like"/>
    <property type="match status" value="1"/>
</dbReference>